<organism evidence="1 2">
    <name type="scientific">Persea americana</name>
    <name type="common">Avocado</name>
    <dbReference type="NCBI Taxonomy" id="3435"/>
    <lineage>
        <taxon>Eukaryota</taxon>
        <taxon>Viridiplantae</taxon>
        <taxon>Streptophyta</taxon>
        <taxon>Embryophyta</taxon>
        <taxon>Tracheophyta</taxon>
        <taxon>Spermatophyta</taxon>
        <taxon>Magnoliopsida</taxon>
        <taxon>Magnoliidae</taxon>
        <taxon>Laurales</taxon>
        <taxon>Lauraceae</taxon>
        <taxon>Persea</taxon>
    </lineage>
</organism>
<keyword evidence="2" id="KW-1185">Reference proteome</keyword>
<dbReference type="Proteomes" id="UP001234297">
    <property type="component" value="Chromosome 2"/>
</dbReference>
<sequence length="589" mass="65464">MLNLIQTLKRGSQTWFPFKEVLLCQSHVLAAGIFGVGMGVAGLILAWNDGITGYPHSLLWTSKRRDSSEHLCWVAGLKNLGNNCFLNVILQALSSCSCFHPFLQSLIEANDSVAMGEGEDLPLTVALAALLRELCTLRDERLVVSPRGVMSSLGIYVSSFNLTRQQDAAEALAHLLSSLKEEVSEHYIPRYGSLADISSPGGRFPRPKRESETEWGRWRQHLFGPFDGTLGSILSCKSCSFQLSMDFELFHCLPLSPVMDGSGSIIDGCTVEDCLKQFTASEHIENYRCSQCLHVAAAKYLSLNVEENEIKIKELQNCIKHDSCDCKNLLLSEGMPWPTGYSCAFKQLSIGRCPKIFCIHLQRASVSDSGELIKLQGHISFPLVLDFFPFTAASIGVGAEIPENKHMQVKQQQLLSSHLNFQMKMLPHVYGLVGKQIPSEDKLGSAVHILSHDSVVQTPKEENGELSYKAQIPDLVQNQPCFKSTYTDTPLQYHDEMQLIKSPQSRPSTNYTYRLVSVVEHYGKVGSGHYAVYRRAKALTDADDSDGQTDTADMHWFYVSDAEVSSVSEEDVLAAEASLLFYERIEVTM</sequence>
<accession>A0ACC2MLM6</accession>
<proteinExistence type="predicted"/>
<protein>
    <submittedName>
        <fullName evidence="1">Uncharacterized protein</fullName>
    </submittedName>
</protein>
<gene>
    <name evidence="1" type="ORF">MRB53_008425</name>
</gene>
<dbReference type="EMBL" id="CM056810">
    <property type="protein sequence ID" value="KAJ8646677.1"/>
    <property type="molecule type" value="Genomic_DNA"/>
</dbReference>
<name>A0ACC2MLM6_PERAE</name>
<reference evidence="1 2" key="1">
    <citation type="journal article" date="2022" name="Hortic Res">
        <title>A haplotype resolved chromosomal level avocado genome allows analysis of novel avocado genes.</title>
        <authorList>
            <person name="Nath O."/>
            <person name="Fletcher S.J."/>
            <person name="Hayward A."/>
            <person name="Shaw L.M."/>
            <person name="Masouleh A.K."/>
            <person name="Furtado A."/>
            <person name="Henry R.J."/>
            <person name="Mitter N."/>
        </authorList>
    </citation>
    <scope>NUCLEOTIDE SEQUENCE [LARGE SCALE GENOMIC DNA]</scope>
    <source>
        <strain evidence="2">cv. Hass</strain>
    </source>
</reference>
<evidence type="ECO:0000313" key="1">
    <source>
        <dbReference type="EMBL" id="KAJ8646677.1"/>
    </source>
</evidence>
<evidence type="ECO:0000313" key="2">
    <source>
        <dbReference type="Proteomes" id="UP001234297"/>
    </source>
</evidence>
<comment type="caution">
    <text evidence="1">The sequence shown here is derived from an EMBL/GenBank/DDBJ whole genome shotgun (WGS) entry which is preliminary data.</text>
</comment>